<proteinExistence type="predicted"/>
<dbReference type="EMBL" id="AKWD02000020">
    <property type="protein sequence ID" value="EMO54796.1"/>
    <property type="molecule type" value="Genomic_DNA"/>
</dbReference>
<gene>
    <name evidence="1" type="ORF">LEP1GSC172_4321</name>
</gene>
<evidence type="ECO:0000313" key="1">
    <source>
        <dbReference type="EMBL" id="EMO54796.1"/>
    </source>
</evidence>
<name>M6VIB0_9LEPT</name>
<sequence length="64" mass="7592">MLNKTHKIYLFLKYLSRPNLLTRSEINSKTSNFNTKISFYTNFLNPYPLNKSGSYFESFCLLKT</sequence>
<dbReference type="AlphaFoldDB" id="M6VIB0"/>
<dbReference type="Proteomes" id="UP000012112">
    <property type="component" value="Unassembled WGS sequence"/>
</dbReference>
<protein>
    <submittedName>
        <fullName evidence="1">Uncharacterized protein</fullName>
    </submittedName>
</protein>
<comment type="caution">
    <text evidence="1">The sequence shown here is derived from an EMBL/GenBank/DDBJ whole genome shotgun (WGS) entry which is preliminary data.</text>
</comment>
<organism evidence="1 2">
    <name type="scientific">Leptospira noguchii</name>
    <dbReference type="NCBI Taxonomy" id="28182"/>
    <lineage>
        <taxon>Bacteria</taxon>
        <taxon>Pseudomonadati</taxon>
        <taxon>Spirochaetota</taxon>
        <taxon>Spirochaetia</taxon>
        <taxon>Leptospirales</taxon>
        <taxon>Leptospiraceae</taxon>
        <taxon>Leptospira</taxon>
    </lineage>
</organism>
<evidence type="ECO:0000313" key="2">
    <source>
        <dbReference type="Proteomes" id="UP000012112"/>
    </source>
</evidence>
<reference evidence="1 2" key="1">
    <citation type="submission" date="2013-01" db="EMBL/GenBank/DDBJ databases">
        <authorList>
            <person name="Harkins D.M."/>
            <person name="Durkin A.S."/>
            <person name="Brinkac L.M."/>
            <person name="Haft D.H."/>
            <person name="Selengut J.D."/>
            <person name="Sanka R."/>
            <person name="DePew J."/>
            <person name="Purushe J."/>
            <person name="Matthias M.A."/>
            <person name="Vinetz J.M."/>
            <person name="Sutton G.G."/>
            <person name="Nierman W.C."/>
            <person name="Fouts D.E."/>
        </authorList>
    </citation>
    <scope>NUCLEOTIDE SEQUENCE [LARGE SCALE GENOMIC DNA]</scope>
    <source>
        <strain evidence="1 2">HAI1536</strain>
    </source>
</reference>
<accession>M6VIB0</accession>